<feature type="transmembrane region" description="Helical" evidence="1">
    <location>
        <begin position="12"/>
        <end position="29"/>
    </location>
</feature>
<feature type="transmembrane region" description="Helical" evidence="1">
    <location>
        <begin position="64"/>
        <end position="86"/>
    </location>
</feature>
<comment type="caution">
    <text evidence="2">The sequence shown here is derived from an EMBL/GenBank/DDBJ whole genome shotgun (WGS) entry which is preliminary data.</text>
</comment>
<organism evidence="2 3">
    <name type="scientific">Stutzerimonas stutzeri</name>
    <name type="common">Pseudomonas stutzeri</name>
    <dbReference type="NCBI Taxonomy" id="316"/>
    <lineage>
        <taxon>Bacteria</taxon>
        <taxon>Pseudomonadati</taxon>
        <taxon>Pseudomonadota</taxon>
        <taxon>Gammaproteobacteria</taxon>
        <taxon>Pseudomonadales</taxon>
        <taxon>Pseudomonadaceae</taxon>
        <taxon>Stutzerimonas</taxon>
    </lineage>
</organism>
<protein>
    <submittedName>
        <fullName evidence="2">Uncharacterized protein</fullName>
    </submittedName>
</protein>
<proteinExistence type="predicted"/>
<sequence length="192" mass="20735">MTLRMTPTRFNLLYMAAAILTAVLLARQFGTVFALGGILAYGIFVLLEILYVKLPRGLQPFAPWLVLAGSFAAVALGMIIAGSAFAENAPLETPQPPKEVTAQTETADEAAAGAEAIARIYLLFQQELAERAKNKDFDQLKWMQSMQGCLSDVSAPSITPDTMSSIAECADKRLAMAQIQVNQAPTEEVPKQ</sequence>
<dbReference type="RefSeq" id="WP_172882213.1">
    <property type="nucleotide sequence ID" value="NZ_JAOCDG010000003.1"/>
</dbReference>
<dbReference type="EMBL" id="JAOCDG010000003">
    <property type="protein sequence ID" value="MDH0687013.1"/>
    <property type="molecule type" value="Genomic_DNA"/>
</dbReference>
<keyword evidence="1" id="KW-0472">Membrane</keyword>
<dbReference type="Proteomes" id="UP001161139">
    <property type="component" value="Unassembled WGS sequence"/>
</dbReference>
<evidence type="ECO:0000313" key="2">
    <source>
        <dbReference type="EMBL" id="MDH0687013.1"/>
    </source>
</evidence>
<feature type="transmembrane region" description="Helical" evidence="1">
    <location>
        <begin position="35"/>
        <end position="52"/>
    </location>
</feature>
<dbReference type="AlphaFoldDB" id="A0ABD4XWF1"/>
<name>A0ABD4XWF1_STUST</name>
<keyword evidence="1" id="KW-0812">Transmembrane</keyword>
<gene>
    <name evidence="2" type="ORF">N5D09_02790</name>
</gene>
<evidence type="ECO:0000256" key="1">
    <source>
        <dbReference type="SAM" id="Phobius"/>
    </source>
</evidence>
<reference evidence="2" key="1">
    <citation type="submission" date="2022-09" db="EMBL/GenBank/DDBJ databases">
        <title>Intensive care unit water sources are persistently colonized with multi-drug resistant bacteria and are the site of extensive horizontal gene transfer of antibiotic resistance genes.</title>
        <authorList>
            <person name="Diorio-Toth L."/>
        </authorList>
    </citation>
    <scope>NUCLEOTIDE SEQUENCE</scope>
    <source>
        <strain evidence="2">GD03864</strain>
    </source>
</reference>
<evidence type="ECO:0000313" key="3">
    <source>
        <dbReference type="Proteomes" id="UP001161139"/>
    </source>
</evidence>
<accession>A0ABD4XWF1</accession>
<keyword evidence="1" id="KW-1133">Transmembrane helix</keyword>